<dbReference type="Proteomes" id="UP001152320">
    <property type="component" value="Chromosome 1"/>
</dbReference>
<comment type="caution">
    <text evidence="1">The sequence shown here is derived from an EMBL/GenBank/DDBJ whole genome shotgun (WGS) entry which is preliminary data.</text>
</comment>
<dbReference type="Gene3D" id="3.90.70.120">
    <property type="match status" value="1"/>
</dbReference>
<name>A0A9Q1CR57_HOLLE</name>
<organism evidence="1 2">
    <name type="scientific">Holothuria leucospilota</name>
    <name type="common">Black long sea cucumber</name>
    <name type="synonym">Mertensiothuria leucospilota</name>
    <dbReference type="NCBI Taxonomy" id="206669"/>
    <lineage>
        <taxon>Eukaryota</taxon>
        <taxon>Metazoa</taxon>
        <taxon>Echinodermata</taxon>
        <taxon>Eleutherozoa</taxon>
        <taxon>Echinozoa</taxon>
        <taxon>Holothuroidea</taxon>
        <taxon>Aspidochirotacea</taxon>
        <taxon>Aspidochirotida</taxon>
        <taxon>Holothuriidae</taxon>
        <taxon>Holothuria</taxon>
    </lineage>
</organism>
<evidence type="ECO:0000313" key="1">
    <source>
        <dbReference type="EMBL" id="KAJ8049089.1"/>
    </source>
</evidence>
<gene>
    <name evidence="1" type="ORF">HOLleu_01670</name>
</gene>
<accession>A0A9Q1CR57</accession>
<reference evidence="1" key="1">
    <citation type="submission" date="2021-10" db="EMBL/GenBank/DDBJ databases">
        <title>Tropical sea cucumber genome reveals ecological adaptation and Cuvierian tubules defense mechanism.</title>
        <authorList>
            <person name="Chen T."/>
        </authorList>
    </citation>
    <scope>NUCLEOTIDE SEQUENCE</scope>
    <source>
        <strain evidence="1">Nanhai2018</strain>
        <tissue evidence="1">Muscle</tissue>
    </source>
</reference>
<keyword evidence="2" id="KW-1185">Reference proteome</keyword>
<dbReference type="EMBL" id="JAIZAY010000001">
    <property type="protein sequence ID" value="KAJ8049089.1"/>
    <property type="molecule type" value="Genomic_DNA"/>
</dbReference>
<dbReference type="OrthoDB" id="416437at2759"/>
<evidence type="ECO:0000313" key="2">
    <source>
        <dbReference type="Proteomes" id="UP001152320"/>
    </source>
</evidence>
<proteinExistence type="predicted"/>
<protein>
    <submittedName>
        <fullName evidence="1">Uncharacterized protein</fullName>
    </submittedName>
</protein>
<dbReference type="AlphaFoldDB" id="A0A9Q1CR57"/>
<sequence>MNLLDDSMFLTTDDLPSSFVVANNKYSAHYYDSIFGKLQPDQSSSFEALDVVIQQAFTVSSYNILLKGHYMMSLFHFSIGDILFFDSHSRSEAGLVDPDGRAILLQFKSLQSFTQFLIVLCTSLHFEESTLVELKPVSIQLINNDAYGEQYKSSSTVPPSLTCLLKDDFNCDLSILPNNSSNIVHAAKLKRKTEQGIHSVPISSHARKRKRRILNTEVKGTHAKEFSATSVFGSTENHIIANSDPIEPIATDYDVCKQQFQDAIKQGPSFVCTAYLQTWFRHSVVQLKLLKVSDDITTLLAKCWIGYISMYEKEWICRTCVKHIKKGQIPRLSIVNNCHFPPKPPELNIHPLEERLLSPRIPFMQIRELPRGGQLSITGIL</sequence>